<feature type="region of interest" description="Disordered" evidence="6">
    <location>
        <begin position="1"/>
        <end position="48"/>
    </location>
</feature>
<feature type="transmembrane region" description="Helical" evidence="5">
    <location>
        <begin position="161"/>
        <end position="180"/>
    </location>
</feature>
<evidence type="ECO:0000313" key="7">
    <source>
        <dbReference type="EMBL" id="CAG7785827.1"/>
    </source>
</evidence>
<keyword evidence="4 5" id="KW-0472">Membrane</keyword>
<dbReference type="PANTHER" id="PTHR23291">
    <property type="entry name" value="BAX INHIBITOR-RELATED"/>
    <property type="match status" value="1"/>
</dbReference>
<dbReference type="InterPro" id="IPR006214">
    <property type="entry name" value="Bax_inhibitor_1-related"/>
</dbReference>
<feature type="transmembrane region" description="Helical" evidence="5">
    <location>
        <begin position="186"/>
        <end position="206"/>
    </location>
</feature>
<evidence type="ECO:0000256" key="2">
    <source>
        <dbReference type="ARBA" id="ARBA00022692"/>
    </source>
</evidence>
<accession>A0A8J2KCH5</accession>
<keyword evidence="8" id="KW-1185">Reference proteome</keyword>
<evidence type="ECO:0000313" key="8">
    <source>
        <dbReference type="Proteomes" id="UP000708208"/>
    </source>
</evidence>
<evidence type="ECO:0000256" key="1">
    <source>
        <dbReference type="ARBA" id="ARBA00004141"/>
    </source>
</evidence>
<dbReference type="Proteomes" id="UP000708208">
    <property type="component" value="Unassembled WGS sequence"/>
</dbReference>
<comment type="caution">
    <text evidence="7">The sequence shown here is derived from an EMBL/GenBank/DDBJ whole genome shotgun (WGS) entry which is preliminary data.</text>
</comment>
<reference evidence="7" key="1">
    <citation type="submission" date="2021-06" db="EMBL/GenBank/DDBJ databases">
        <authorList>
            <person name="Hodson N. C."/>
            <person name="Mongue J. A."/>
            <person name="Jaron S. K."/>
        </authorList>
    </citation>
    <scope>NUCLEOTIDE SEQUENCE</scope>
</reference>
<evidence type="ECO:0000256" key="4">
    <source>
        <dbReference type="ARBA" id="ARBA00023136"/>
    </source>
</evidence>
<dbReference type="Pfam" id="PF01027">
    <property type="entry name" value="Bax1-I"/>
    <property type="match status" value="1"/>
</dbReference>
<organism evidence="7 8">
    <name type="scientific">Allacma fusca</name>
    <dbReference type="NCBI Taxonomy" id="39272"/>
    <lineage>
        <taxon>Eukaryota</taxon>
        <taxon>Metazoa</taxon>
        <taxon>Ecdysozoa</taxon>
        <taxon>Arthropoda</taxon>
        <taxon>Hexapoda</taxon>
        <taxon>Collembola</taxon>
        <taxon>Symphypleona</taxon>
        <taxon>Sminthuridae</taxon>
        <taxon>Allacma</taxon>
    </lineage>
</organism>
<name>A0A8J2KCH5_9HEXA</name>
<feature type="transmembrane region" description="Helical" evidence="5">
    <location>
        <begin position="130"/>
        <end position="149"/>
    </location>
</feature>
<feature type="transmembrane region" description="Helical" evidence="5">
    <location>
        <begin position="98"/>
        <end position="118"/>
    </location>
</feature>
<feature type="compositionally biased region" description="Gly residues" evidence="6">
    <location>
        <begin position="13"/>
        <end position="31"/>
    </location>
</feature>
<dbReference type="CDD" id="cd10428">
    <property type="entry name" value="LFG_like"/>
    <property type="match status" value="1"/>
</dbReference>
<evidence type="ECO:0000256" key="6">
    <source>
        <dbReference type="SAM" id="MobiDB-lite"/>
    </source>
</evidence>
<evidence type="ECO:0000256" key="5">
    <source>
        <dbReference type="RuleBase" id="RU004379"/>
    </source>
</evidence>
<proteinExistence type="inferred from homology"/>
<dbReference type="GO" id="GO:0016020">
    <property type="term" value="C:membrane"/>
    <property type="evidence" value="ECO:0007669"/>
    <property type="project" value="UniProtKB-SubCell"/>
</dbReference>
<keyword evidence="2 5" id="KW-0812">Transmembrane</keyword>
<feature type="region of interest" description="Disordered" evidence="6">
    <location>
        <begin position="54"/>
        <end position="73"/>
    </location>
</feature>
<dbReference type="EMBL" id="CAJVCH010305007">
    <property type="protein sequence ID" value="CAG7785827.1"/>
    <property type="molecule type" value="Genomic_DNA"/>
</dbReference>
<dbReference type="OrthoDB" id="7933078at2759"/>
<feature type="compositionally biased region" description="Low complexity" evidence="6">
    <location>
        <begin position="1"/>
        <end position="12"/>
    </location>
</feature>
<comment type="similarity">
    <text evidence="5">Belongs to the BI1 family.</text>
</comment>
<comment type="subcellular location">
    <subcellularLocation>
        <location evidence="1">Membrane</location>
        <topology evidence="1">Multi-pass membrane protein</topology>
    </subcellularLocation>
</comment>
<dbReference type="AlphaFoldDB" id="A0A8J2KCH5"/>
<keyword evidence="3 5" id="KW-1133">Transmembrane helix</keyword>
<sequence>MAWQQQPNYGNQGFPGGGGPFPGGYPGGGYPSGYPQQPPPAGYYNPQQPGGYPQMPNMGFHMPPDVEQGQGFPKNEDSDFQGFEFSDKTIRQGFIRKVYSILMVQLLVTFGFVTLFVYNEDMKLWTRANPGFFIGALVLTVVLLLAMACCESARRKSPMNFICLGLFTVAEGFVLGAASSSYDEKSVLLAVGLTTVICLSLTIFSFQTKFDMTAKGGILFILLIVLMLFGFLAIFLRS</sequence>
<gene>
    <name evidence="7" type="ORF">AFUS01_LOCUS24429</name>
</gene>
<dbReference type="PANTHER" id="PTHR23291:SF47">
    <property type="entry name" value="TRANSMEMBRANE BAX INHIBITOR MOTIF CONTAINING 7"/>
    <property type="match status" value="1"/>
</dbReference>
<protein>
    <submittedName>
        <fullName evidence="7">Uncharacterized protein</fullName>
    </submittedName>
</protein>
<evidence type="ECO:0000256" key="3">
    <source>
        <dbReference type="ARBA" id="ARBA00022989"/>
    </source>
</evidence>
<feature type="transmembrane region" description="Helical" evidence="5">
    <location>
        <begin position="218"/>
        <end position="236"/>
    </location>
</feature>